<evidence type="ECO:0000313" key="3">
    <source>
        <dbReference type="Proteomes" id="UP000305906"/>
    </source>
</evidence>
<dbReference type="AlphaFoldDB" id="A0A5R9G5V3"/>
<evidence type="ECO:0000313" key="2">
    <source>
        <dbReference type="EMBL" id="TLS46905.1"/>
    </source>
</evidence>
<sequence length="172" mass="18197">MAWQRPAWLTMNVWTVTSGIAALALSGLGIYLMVPASPTQASTGYSITTPGEADRIGLCLHSVKGAGQVPKEGALWLVVHGVGNRGYYLSRQVQPDASGNGWAVGSLQVGNAASPEGQQYELILWRLDPKVTDVVDHVFTAEGMPVFVGPPEGATKVAHTTVVRTADKRPCS</sequence>
<dbReference type="EMBL" id="VBZC01000006">
    <property type="protein sequence ID" value="TLS46905.1"/>
    <property type="molecule type" value="Genomic_DNA"/>
</dbReference>
<evidence type="ECO:0000256" key="1">
    <source>
        <dbReference type="SAM" id="Phobius"/>
    </source>
</evidence>
<feature type="transmembrane region" description="Helical" evidence="1">
    <location>
        <begin position="12"/>
        <end position="34"/>
    </location>
</feature>
<organism evidence="2 3">
    <name type="scientific">Streptomyces montanus</name>
    <dbReference type="NCBI Taxonomy" id="2580423"/>
    <lineage>
        <taxon>Bacteria</taxon>
        <taxon>Bacillati</taxon>
        <taxon>Actinomycetota</taxon>
        <taxon>Actinomycetes</taxon>
        <taxon>Kitasatosporales</taxon>
        <taxon>Streptomycetaceae</taxon>
        <taxon>Streptomyces</taxon>
    </lineage>
</organism>
<name>A0A5R9G5V3_9ACTN</name>
<keyword evidence="3" id="KW-1185">Reference proteome</keyword>
<reference evidence="2 3" key="1">
    <citation type="submission" date="2019-05" db="EMBL/GenBank/DDBJ databases">
        <title>Streptomyces sp. NEAU-C151, a novel actinomycete isolated from soil.</title>
        <authorList>
            <person name="Han L."/>
            <person name="Jiang H."/>
        </authorList>
    </citation>
    <scope>NUCLEOTIDE SEQUENCE [LARGE SCALE GENOMIC DNA]</scope>
    <source>
        <strain evidence="2 3">NEAU-C151</strain>
    </source>
</reference>
<gene>
    <name evidence="2" type="ORF">FE633_07415</name>
</gene>
<proteinExistence type="predicted"/>
<keyword evidence="1" id="KW-1133">Transmembrane helix</keyword>
<protein>
    <submittedName>
        <fullName evidence="2">Uncharacterized protein</fullName>
    </submittedName>
</protein>
<comment type="caution">
    <text evidence="2">The sequence shown here is derived from an EMBL/GenBank/DDBJ whole genome shotgun (WGS) entry which is preliminary data.</text>
</comment>
<accession>A0A5R9G5V3</accession>
<keyword evidence="1" id="KW-0812">Transmembrane</keyword>
<dbReference type="RefSeq" id="WP_212747178.1">
    <property type="nucleotide sequence ID" value="NZ_VBZC01000006.1"/>
</dbReference>
<dbReference type="Proteomes" id="UP000305906">
    <property type="component" value="Unassembled WGS sequence"/>
</dbReference>
<keyword evidence="1" id="KW-0472">Membrane</keyword>